<evidence type="ECO:0000313" key="4">
    <source>
        <dbReference type="Proteomes" id="UP000255165"/>
    </source>
</evidence>
<keyword evidence="4" id="KW-1185">Reference proteome</keyword>
<protein>
    <recommendedName>
        <fullName evidence="2">DUF4440 domain-containing protein</fullName>
    </recommendedName>
</protein>
<dbReference type="Gene3D" id="3.10.450.50">
    <property type="match status" value="1"/>
</dbReference>
<dbReference type="Pfam" id="PF14534">
    <property type="entry name" value="DUF4440"/>
    <property type="match status" value="1"/>
</dbReference>
<organism evidence="3 4">
    <name type="scientific">Cupriavidus lacunae</name>
    <dbReference type="NCBI Taxonomy" id="2666307"/>
    <lineage>
        <taxon>Bacteria</taxon>
        <taxon>Pseudomonadati</taxon>
        <taxon>Pseudomonadota</taxon>
        <taxon>Betaproteobacteria</taxon>
        <taxon>Burkholderiales</taxon>
        <taxon>Burkholderiaceae</taxon>
        <taxon>Cupriavidus</taxon>
    </lineage>
</organism>
<feature type="domain" description="DUF4440" evidence="2">
    <location>
        <begin position="33"/>
        <end position="140"/>
    </location>
</feature>
<sequence length="151" mass="16752">MRLTNLVVSASFSALMLAAPPALAQDGNVEQQISALSDEMIQANLKGDASFYRKYYADDATIVHGNGKLFTKDQDIADLKSGALKYEAIDVREKTIRVYGDTAVVHLLLTFKGSLSGQPFDPINLRRTVVWVKHQGNWKVVAWQVTRAENK</sequence>
<evidence type="ECO:0000313" key="3">
    <source>
        <dbReference type="EMBL" id="RDK06397.1"/>
    </source>
</evidence>
<proteinExistence type="predicted"/>
<dbReference type="InterPro" id="IPR032710">
    <property type="entry name" value="NTF2-like_dom_sf"/>
</dbReference>
<gene>
    <name evidence="3" type="ORF">DN412_31790</name>
</gene>
<dbReference type="RefSeq" id="WP_115215212.1">
    <property type="nucleotide sequence ID" value="NZ_QKWJ01000064.1"/>
</dbReference>
<evidence type="ECO:0000259" key="2">
    <source>
        <dbReference type="Pfam" id="PF14534"/>
    </source>
</evidence>
<accession>A0A370NLC6</accession>
<dbReference type="InterPro" id="IPR027843">
    <property type="entry name" value="DUF4440"/>
</dbReference>
<dbReference type="Proteomes" id="UP000255165">
    <property type="component" value="Unassembled WGS sequence"/>
</dbReference>
<dbReference type="AlphaFoldDB" id="A0A370NLC6"/>
<evidence type="ECO:0000256" key="1">
    <source>
        <dbReference type="SAM" id="SignalP"/>
    </source>
</evidence>
<dbReference type="SUPFAM" id="SSF54427">
    <property type="entry name" value="NTF2-like"/>
    <property type="match status" value="1"/>
</dbReference>
<name>A0A370NLC6_9BURK</name>
<comment type="caution">
    <text evidence="3">The sequence shown here is derived from an EMBL/GenBank/DDBJ whole genome shotgun (WGS) entry which is preliminary data.</text>
</comment>
<keyword evidence="1" id="KW-0732">Signal</keyword>
<reference evidence="4" key="1">
    <citation type="submission" date="2018-06" db="EMBL/GenBank/DDBJ databases">
        <authorList>
            <person name="Feng T."/>
            <person name="Jeon C.O."/>
        </authorList>
    </citation>
    <scope>NUCLEOTIDE SEQUENCE [LARGE SCALE GENOMIC DNA]</scope>
    <source>
        <strain evidence="4">S23</strain>
    </source>
</reference>
<feature type="signal peptide" evidence="1">
    <location>
        <begin position="1"/>
        <end position="24"/>
    </location>
</feature>
<dbReference type="EMBL" id="QKWJ01000064">
    <property type="protein sequence ID" value="RDK06397.1"/>
    <property type="molecule type" value="Genomic_DNA"/>
</dbReference>
<feature type="chain" id="PRO_5016986346" description="DUF4440 domain-containing protein" evidence="1">
    <location>
        <begin position="25"/>
        <end position="151"/>
    </location>
</feature>